<comment type="caution">
    <text evidence="2">The sequence shown here is derived from an EMBL/GenBank/DDBJ whole genome shotgun (WGS) entry which is preliminary data.</text>
</comment>
<proteinExistence type="predicted"/>
<evidence type="ECO:0000313" key="3">
    <source>
        <dbReference type="Proteomes" id="UP000281406"/>
    </source>
</evidence>
<evidence type="ECO:0000256" key="1">
    <source>
        <dbReference type="SAM" id="MobiDB-lite"/>
    </source>
</evidence>
<accession>A0A3N0YK14</accession>
<dbReference type="Proteomes" id="UP000281406">
    <property type="component" value="Unassembled WGS sequence"/>
</dbReference>
<dbReference type="OrthoDB" id="205255at2759"/>
<sequence>MKQSRTSAMGAERGAGAIAQHTPHEQRDFYYDTVAGDDSAFPVMSMSGGCAIDGGEGVCAAVHNEAGFCLRLIGARRKPTLGPDYTTLSLPLLSALMPLSFHNSN</sequence>
<protein>
    <submittedName>
        <fullName evidence="2">Uncharacterized protein</fullName>
    </submittedName>
</protein>
<gene>
    <name evidence="2" type="ORF">DPX16_3692</name>
</gene>
<dbReference type="EMBL" id="RJVU01037445">
    <property type="protein sequence ID" value="ROL46595.1"/>
    <property type="molecule type" value="Genomic_DNA"/>
</dbReference>
<feature type="region of interest" description="Disordered" evidence="1">
    <location>
        <begin position="1"/>
        <end position="23"/>
    </location>
</feature>
<dbReference type="AlphaFoldDB" id="A0A3N0YK14"/>
<name>A0A3N0YK14_ANAGA</name>
<organism evidence="2 3">
    <name type="scientific">Anabarilius grahami</name>
    <name type="common">Kanglang fish</name>
    <name type="synonym">Barilius grahami</name>
    <dbReference type="NCBI Taxonomy" id="495550"/>
    <lineage>
        <taxon>Eukaryota</taxon>
        <taxon>Metazoa</taxon>
        <taxon>Chordata</taxon>
        <taxon>Craniata</taxon>
        <taxon>Vertebrata</taxon>
        <taxon>Euteleostomi</taxon>
        <taxon>Actinopterygii</taxon>
        <taxon>Neopterygii</taxon>
        <taxon>Teleostei</taxon>
        <taxon>Ostariophysi</taxon>
        <taxon>Cypriniformes</taxon>
        <taxon>Xenocyprididae</taxon>
        <taxon>Xenocypridinae</taxon>
        <taxon>Xenocypridinae incertae sedis</taxon>
        <taxon>Anabarilius</taxon>
    </lineage>
</organism>
<reference evidence="2 3" key="1">
    <citation type="submission" date="2018-10" db="EMBL/GenBank/DDBJ databases">
        <title>Genome assembly for a Yunnan-Guizhou Plateau 3E fish, Anabarilius grahami (Regan), and its evolutionary and genetic applications.</title>
        <authorList>
            <person name="Jiang W."/>
        </authorList>
    </citation>
    <scope>NUCLEOTIDE SEQUENCE [LARGE SCALE GENOMIC DNA]</scope>
    <source>
        <strain evidence="2">AG-KIZ</strain>
        <tissue evidence="2">Muscle</tissue>
    </source>
</reference>
<keyword evidence="3" id="KW-1185">Reference proteome</keyword>
<evidence type="ECO:0000313" key="2">
    <source>
        <dbReference type="EMBL" id="ROL46595.1"/>
    </source>
</evidence>